<feature type="domain" description="B box-type" evidence="2">
    <location>
        <begin position="4"/>
        <end position="50"/>
    </location>
</feature>
<dbReference type="Proteomes" id="UP000507470">
    <property type="component" value="Unassembled WGS sequence"/>
</dbReference>
<gene>
    <name evidence="3" type="ORF">MCOR_56465</name>
</gene>
<keyword evidence="1" id="KW-0863">Zinc-finger</keyword>
<dbReference type="PANTHER" id="PTHR25462">
    <property type="entry name" value="BONUS, ISOFORM C-RELATED"/>
    <property type="match status" value="1"/>
</dbReference>
<dbReference type="EMBL" id="CACVKT020010047">
    <property type="protein sequence ID" value="CAC5424571.1"/>
    <property type="molecule type" value="Genomic_DNA"/>
</dbReference>
<dbReference type="GO" id="GO:0061630">
    <property type="term" value="F:ubiquitin protein ligase activity"/>
    <property type="evidence" value="ECO:0007669"/>
    <property type="project" value="TreeGrafter"/>
</dbReference>
<evidence type="ECO:0000313" key="4">
    <source>
        <dbReference type="Proteomes" id="UP000507470"/>
    </source>
</evidence>
<dbReference type="InterPro" id="IPR000315">
    <property type="entry name" value="Znf_B-box"/>
</dbReference>
<protein>
    <recommendedName>
        <fullName evidence="2">B box-type domain-containing protein</fullName>
    </recommendedName>
</protein>
<dbReference type="CDD" id="cd19757">
    <property type="entry name" value="Bbox1"/>
    <property type="match status" value="1"/>
</dbReference>
<organism evidence="3 4">
    <name type="scientific">Mytilus coruscus</name>
    <name type="common">Sea mussel</name>
    <dbReference type="NCBI Taxonomy" id="42192"/>
    <lineage>
        <taxon>Eukaryota</taxon>
        <taxon>Metazoa</taxon>
        <taxon>Spiralia</taxon>
        <taxon>Lophotrochozoa</taxon>
        <taxon>Mollusca</taxon>
        <taxon>Bivalvia</taxon>
        <taxon>Autobranchia</taxon>
        <taxon>Pteriomorphia</taxon>
        <taxon>Mytilida</taxon>
        <taxon>Mytiloidea</taxon>
        <taxon>Mytilidae</taxon>
        <taxon>Mytilinae</taxon>
        <taxon>Mytilus</taxon>
    </lineage>
</organism>
<dbReference type="PROSITE" id="PS50119">
    <property type="entry name" value="ZF_BBOX"/>
    <property type="match status" value="2"/>
</dbReference>
<dbReference type="SMART" id="SM00336">
    <property type="entry name" value="BBOX"/>
    <property type="match status" value="2"/>
</dbReference>
<reference evidence="3 4" key="1">
    <citation type="submission" date="2020-06" db="EMBL/GenBank/DDBJ databases">
        <authorList>
            <person name="Li R."/>
            <person name="Bekaert M."/>
        </authorList>
    </citation>
    <scope>NUCLEOTIDE SEQUENCE [LARGE SCALE GENOMIC DNA]</scope>
    <source>
        <strain evidence="4">wild</strain>
    </source>
</reference>
<sequence>MAQAASKTCEVCVSAPGSHYCIDCEEYYCENCKLLHNRQKLSRNHQFQKASDQIPEGKSKCNEHREELTLMCNTCNVPVCTSCVTGMHNKHEFSKFVDAIAQLRVDNETKIRAKTNEANQTMKKIEDSLRSFDNAVESVIKAITDESNMIKSMVDKSVAQMIAIVKVQSKKEKDKLTKMLSDAKSVLVAGHNLDKRRKDLDKTKQDGTMVQQIKTLKEEINKLPIVSFPEFPKISFNRKCVTEDDIKQLIGTYTLSLCSPVEEKQEQQHGKLYRCSSCGYLLSSLFCGNDEVYQRILKELTQQYHQSPI</sequence>
<dbReference type="Gene3D" id="3.30.160.60">
    <property type="entry name" value="Classic Zinc Finger"/>
    <property type="match status" value="1"/>
</dbReference>
<dbReference type="GO" id="GO:0008270">
    <property type="term" value="F:zinc ion binding"/>
    <property type="evidence" value="ECO:0007669"/>
    <property type="project" value="UniProtKB-KW"/>
</dbReference>
<dbReference type="OrthoDB" id="6088471at2759"/>
<evidence type="ECO:0000259" key="2">
    <source>
        <dbReference type="PROSITE" id="PS50119"/>
    </source>
</evidence>
<evidence type="ECO:0000256" key="1">
    <source>
        <dbReference type="PROSITE-ProRule" id="PRU00024"/>
    </source>
</evidence>
<dbReference type="InterPro" id="IPR047153">
    <property type="entry name" value="TRIM45/56/19-like"/>
</dbReference>
<dbReference type="PANTHER" id="PTHR25462:SF296">
    <property type="entry name" value="MEIOTIC P26, ISOFORM F"/>
    <property type="match status" value="1"/>
</dbReference>
<evidence type="ECO:0000313" key="3">
    <source>
        <dbReference type="EMBL" id="CAC5424571.1"/>
    </source>
</evidence>
<keyword evidence="4" id="KW-1185">Reference proteome</keyword>
<name>A0A6J8EZD6_MYTCO</name>
<dbReference type="GO" id="GO:0005654">
    <property type="term" value="C:nucleoplasm"/>
    <property type="evidence" value="ECO:0007669"/>
    <property type="project" value="TreeGrafter"/>
</dbReference>
<keyword evidence="1" id="KW-0479">Metal-binding</keyword>
<feature type="domain" description="B box-type" evidence="2">
    <location>
        <begin position="56"/>
        <end position="96"/>
    </location>
</feature>
<dbReference type="AlphaFoldDB" id="A0A6J8EZD6"/>
<dbReference type="SUPFAM" id="SSF57845">
    <property type="entry name" value="B-box zinc-binding domain"/>
    <property type="match status" value="1"/>
</dbReference>
<keyword evidence="1" id="KW-0862">Zinc</keyword>
<proteinExistence type="predicted"/>
<accession>A0A6J8EZD6</accession>
<dbReference type="Pfam" id="PF00643">
    <property type="entry name" value="zf-B_box"/>
    <property type="match status" value="1"/>
</dbReference>